<gene>
    <name evidence="2" type="ORF">KGQ19_32090</name>
</gene>
<keyword evidence="1" id="KW-0812">Transmembrane</keyword>
<dbReference type="Proteomes" id="UP000730482">
    <property type="component" value="Unassembled WGS sequence"/>
</dbReference>
<evidence type="ECO:0000256" key="1">
    <source>
        <dbReference type="SAM" id="Phobius"/>
    </source>
</evidence>
<name>A0ABS5L018_9ACTN</name>
<comment type="caution">
    <text evidence="2">The sequence shown here is derived from an EMBL/GenBank/DDBJ whole genome shotgun (WGS) entry which is preliminary data.</text>
</comment>
<evidence type="ECO:0000313" key="2">
    <source>
        <dbReference type="EMBL" id="MBS2551519.1"/>
    </source>
</evidence>
<accession>A0ABS5L018</accession>
<keyword evidence="1" id="KW-0472">Membrane</keyword>
<dbReference type="EMBL" id="JAAFYZ010000143">
    <property type="protein sequence ID" value="MBS2551519.1"/>
    <property type="molecule type" value="Genomic_DNA"/>
</dbReference>
<dbReference type="RefSeq" id="WP_212016176.1">
    <property type="nucleotide sequence ID" value="NZ_JAAFYZ010000143.1"/>
</dbReference>
<protein>
    <recommendedName>
        <fullName evidence="4">YokE-like PH domain-containing protein</fullName>
    </recommendedName>
</protein>
<keyword evidence="3" id="KW-1185">Reference proteome</keyword>
<sequence length="167" mass="17853">MESVEKVRQRMAGELRPEENVLYGCFSFRTGGVRKAMVGGALGIAGALGAAAMAAATSGRSTVPALSLTLPSRFYVGLTDQRLVIFSSGGAVVAKPKNLLHAYPLNQLAWLSDELVNGVAQAYRVSVGVADTGVLNFEFPRLEVRDARTMVSQIKRSLPPASVDEQW</sequence>
<keyword evidence="1" id="KW-1133">Transmembrane helix</keyword>
<evidence type="ECO:0008006" key="4">
    <source>
        <dbReference type="Google" id="ProtNLM"/>
    </source>
</evidence>
<proteinExistence type="predicted"/>
<evidence type="ECO:0000313" key="3">
    <source>
        <dbReference type="Proteomes" id="UP000730482"/>
    </source>
</evidence>
<organism evidence="2 3">
    <name type="scientific">Catenulispora pinistramenti</name>
    <dbReference type="NCBI Taxonomy" id="2705254"/>
    <lineage>
        <taxon>Bacteria</taxon>
        <taxon>Bacillati</taxon>
        <taxon>Actinomycetota</taxon>
        <taxon>Actinomycetes</taxon>
        <taxon>Catenulisporales</taxon>
        <taxon>Catenulisporaceae</taxon>
        <taxon>Catenulispora</taxon>
    </lineage>
</organism>
<feature type="transmembrane region" description="Helical" evidence="1">
    <location>
        <begin position="36"/>
        <end position="56"/>
    </location>
</feature>
<reference evidence="2 3" key="1">
    <citation type="submission" date="2020-02" db="EMBL/GenBank/DDBJ databases">
        <title>Acidophilic actinobacteria isolated from forest soil.</title>
        <authorList>
            <person name="Golinska P."/>
        </authorList>
    </citation>
    <scope>NUCLEOTIDE SEQUENCE [LARGE SCALE GENOMIC DNA]</scope>
    <source>
        <strain evidence="2 3">NL8</strain>
    </source>
</reference>